<dbReference type="PANTHER" id="PTHR10695">
    <property type="entry name" value="DEPHOSPHO-COA KINASE-RELATED"/>
    <property type="match status" value="1"/>
</dbReference>
<feature type="compositionally biased region" description="Polar residues" evidence="1">
    <location>
        <begin position="363"/>
        <end position="374"/>
    </location>
</feature>
<organism evidence="2 3">
    <name type="scientific">Elsinoe batatas</name>
    <dbReference type="NCBI Taxonomy" id="2601811"/>
    <lineage>
        <taxon>Eukaryota</taxon>
        <taxon>Fungi</taxon>
        <taxon>Dikarya</taxon>
        <taxon>Ascomycota</taxon>
        <taxon>Pezizomycotina</taxon>
        <taxon>Dothideomycetes</taxon>
        <taxon>Dothideomycetidae</taxon>
        <taxon>Myriangiales</taxon>
        <taxon>Elsinoaceae</taxon>
        <taxon>Elsinoe</taxon>
    </lineage>
</organism>
<dbReference type="GO" id="GO:0015937">
    <property type="term" value="P:coenzyme A biosynthetic process"/>
    <property type="evidence" value="ECO:0007669"/>
    <property type="project" value="TreeGrafter"/>
</dbReference>
<keyword evidence="3" id="KW-1185">Reference proteome</keyword>
<dbReference type="AlphaFoldDB" id="A0A8K0PKU3"/>
<dbReference type="SUPFAM" id="SSF52374">
    <property type="entry name" value="Nucleotidylyl transferase"/>
    <property type="match status" value="1"/>
</dbReference>
<name>A0A8K0PKU3_9PEZI</name>
<gene>
    <name evidence="2" type="ORF">KVT40_001017</name>
</gene>
<evidence type="ECO:0000313" key="3">
    <source>
        <dbReference type="Proteomes" id="UP000809789"/>
    </source>
</evidence>
<evidence type="ECO:0000313" key="2">
    <source>
        <dbReference type="EMBL" id="KAG8631877.1"/>
    </source>
</evidence>
<sequence length="398" mass="43129">MALENGTTPRFLLLLPAAPAEGDAEIINGVYGDSIRQVLKEVALASQSSTDAAILEIALACPHLLLKPSRNFDRYQKTQSVVAQIYRLVCTIAAKDKINVEDRDGVNVRVILVGWDGQSSSNPSPERFVPTIQDLAASSRQWQYAFGVENEAGEAMVRAFVTAKSSVKQLNAASGLRETGRSPHSGPGSRLPCVAVGGTFDHLHIGHRLLLTLTVFAVLDDEADSNADRSVIIGITGDELLKNKKYAEHLESWHDRQRAVLDFVVSTFSFDRPDQPPPSSTEVFREGPNGHAIDTKFSNGLCLRCVEIGDPFGPTITEAEIDALIISAETRAGGKAVNDKRLEQGWEALEVLEVDVLDTEEATTSQSGDPTSTDDFAGKISSTEIRRKLSSKVHPSVL</sequence>
<evidence type="ECO:0000256" key="1">
    <source>
        <dbReference type="SAM" id="MobiDB-lite"/>
    </source>
</evidence>
<accession>A0A8K0PKU3</accession>
<feature type="region of interest" description="Disordered" evidence="1">
    <location>
        <begin position="360"/>
        <end position="380"/>
    </location>
</feature>
<dbReference type="PANTHER" id="PTHR10695:SF46">
    <property type="entry name" value="BIFUNCTIONAL COENZYME A SYNTHASE-RELATED"/>
    <property type="match status" value="1"/>
</dbReference>
<proteinExistence type="predicted"/>
<dbReference type="InterPro" id="IPR014729">
    <property type="entry name" value="Rossmann-like_a/b/a_fold"/>
</dbReference>
<dbReference type="EMBL" id="JAESVG020000001">
    <property type="protein sequence ID" value="KAG8631877.1"/>
    <property type="molecule type" value="Genomic_DNA"/>
</dbReference>
<protein>
    <recommendedName>
        <fullName evidence="4">Cytidyltransferase-like domain-containing protein</fullName>
    </recommendedName>
</protein>
<dbReference type="GO" id="GO:0004140">
    <property type="term" value="F:dephospho-CoA kinase activity"/>
    <property type="evidence" value="ECO:0007669"/>
    <property type="project" value="TreeGrafter"/>
</dbReference>
<evidence type="ECO:0008006" key="4">
    <source>
        <dbReference type="Google" id="ProtNLM"/>
    </source>
</evidence>
<reference evidence="2" key="1">
    <citation type="submission" date="2021-07" db="EMBL/GenBank/DDBJ databases">
        <title>Elsinoe batatas strain:CRI-CJ2 Genome sequencing and assembly.</title>
        <authorList>
            <person name="Huang L."/>
        </authorList>
    </citation>
    <scope>NUCLEOTIDE SEQUENCE</scope>
    <source>
        <strain evidence="2">CRI-CJ2</strain>
    </source>
</reference>
<dbReference type="Proteomes" id="UP000809789">
    <property type="component" value="Unassembled WGS sequence"/>
</dbReference>
<comment type="caution">
    <text evidence="2">The sequence shown here is derived from an EMBL/GenBank/DDBJ whole genome shotgun (WGS) entry which is preliminary data.</text>
</comment>
<dbReference type="OrthoDB" id="330671at2759"/>
<dbReference type="Gene3D" id="3.40.50.620">
    <property type="entry name" value="HUPs"/>
    <property type="match status" value="1"/>
</dbReference>